<sequence length="331" mass="34094">MRRLSALLCACAVALLVPVPAVAAEPHCQPFQRSVPVVLGKALMSGTLCRPDFAHTVVVLVPGATYNRAYWDFPYRPEVYSFRRALNAAGYATAVVDRLGAGESSRPLGTQVTTPVQVGGVREVVRALRAAEIDGTAFDRVVLAGHALGATIAIGAADVADAVLVTGLAHQANAGALAELVAGLAPAAKDALLGPRGYDPTYLTTKPGVRGQLFHAPAADPEVVRTDEATKDVVLPTEAADAVGLAFVGAQSALVKVPVLTALGGSDRYMCGVNCLSLAAAERPFYPAAPCVEGHVLPEAGHALALSPGAPVLHRVVTAWLGRIVAGPVRC</sequence>
<dbReference type="SUPFAM" id="SSF53474">
    <property type="entry name" value="alpha/beta-Hydrolases"/>
    <property type="match status" value="1"/>
</dbReference>
<protein>
    <submittedName>
        <fullName evidence="3">Lysophospholipase, alpha-beta hydrolase superfamily</fullName>
    </submittedName>
</protein>
<evidence type="ECO:0000259" key="2">
    <source>
        <dbReference type="Pfam" id="PF12697"/>
    </source>
</evidence>
<name>A0A1G9WSM1_ALLAB</name>
<dbReference type="RefSeq" id="WP_052407601.1">
    <property type="nucleotide sequence ID" value="NZ_JOEF01000016.1"/>
</dbReference>
<accession>A0A1G9WSM1</accession>
<dbReference type="Proteomes" id="UP000183376">
    <property type="component" value="Chromosome I"/>
</dbReference>
<dbReference type="Pfam" id="PF12697">
    <property type="entry name" value="Abhydrolase_6"/>
    <property type="match status" value="1"/>
</dbReference>
<dbReference type="STRING" id="211114.SAMN04489726_3768"/>
<dbReference type="Gene3D" id="3.40.50.1820">
    <property type="entry name" value="alpha/beta hydrolase"/>
    <property type="match status" value="1"/>
</dbReference>
<keyword evidence="1" id="KW-0732">Signal</keyword>
<feature type="domain" description="AB hydrolase-1" evidence="2">
    <location>
        <begin position="58"/>
        <end position="312"/>
    </location>
</feature>
<gene>
    <name evidence="3" type="ORF">SAMN04489726_3768</name>
</gene>
<evidence type="ECO:0000313" key="3">
    <source>
        <dbReference type="EMBL" id="SDM87126.1"/>
    </source>
</evidence>
<evidence type="ECO:0000313" key="4">
    <source>
        <dbReference type="Proteomes" id="UP000183376"/>
    </source>
</evidence>
<dbReference type="InterPro" id="IPR029058">
    <property type="entry name" value="AB_hydrolase_fold"/>
</dbReference>
<organism evidence="3 4">
    <name type="scientific">Allokutzneria albata</name>
    <name type="common">Kibdelosporangium albatum</name>
    <dbReference type="NCBI Taxonomy" id="211114"/>
    <lineage>
        <taxon>Bacteria</taxon>
        <taxon>Bacillati</taxon>
        <taxon>Actinomycetota</taxon>
        <taxon>Actinomycetes</taxon>
        <taxon>Pseudonocardiales</taxon>
        <taxon>Pseudonocardiaceae</taxon>
        <taxon>Allokutzneria</taxon>
    </lineage>
</organism>
<keyword evidence="4" id="KW-1185">Reference proteome</keyword>
<evidence type="ECO:0000256" key="1">
    <source>
        <dbReference type="SAM" id="SignalP"/>
    </source>
</evidence>
<dbReference type="InterPro" id="IPR000073">
    <property type="entry name" value="AB_hydrolase_1"/>
</dbReference>
<dbReference type="GO" id="GO:0016787">
    <property type="term" value="F:hydrolase activity"/>
    <property type="evidence" value="ECO:0007669"/>
    <property type="project" value="UniProtKB-KW"/>
</dbReference>
<reference evidence="3 4" key="1">
    <citation type="submission" date="2016-10" db="EMBL/GenBank/DDBJ databases">
        <authorList>
            <person name="de Groot N.N."/>
        </authorList>
    </citation>
    <scope>NUCLEOTIDE SEQUENCE [LARGE SCALE GENOMIC DNA]</scope>
    <source>
        <strain evidence="3 4">DSM 44149</strain>
    </source>
</reference>
<dbReference type="OrthoDB" id="5524362at2"/>
<dbReference type="AlphaFoldDB" id="A0A1G9WSM1"/>
<proteinExistence type="predicted"/>
<keyword evidence="3" id="KW-0378">Hydrolase</keyword>
<dbReference type="EMBL" id="LT629701">
    <property type="protein sequence ID" value="SDM87126.1"/>
    <property type="molecule type" value="Genomic_DNA"/>
</dbReference>
<feature type="signal peptide" evidence="1">
    <location>
        <begin position="1"/>
        <end position="23"/>
    </location>
</feature>
<feature type="chain" id="PRO_5009245943" evidence="1">
    <location>
        <begin position="24"/>
        <end position="331"/>
    </location>
</feature>
<dbReference type="eggNOG" id="COG2267">
    <property type="taxonomic scope" value="Bacteria"/>
</dbReference>